<protein>
    <submittedName>
        <fullName evidence="1">DUF2922 domain-containing protein</fullName>
    </submittedName>
</protein>
<reference evidence="2" key="1">
    <citation type="journal article" date="2019" name="Int. J. Syst. Evol. Microbiol.">
        <title>The Global Catalogue of Microorganisms (GCM) 10K type strain sequencing project: providing services to taxonomists for standard genome sequencing and annotation.</title>
        <authorList>
            <consortium name="The Broad Institute Genomics Platform"/>
            <consortium name="The Broad Institute Genome Sequencing Center for Infectious Disease"/>
            <person name="Wu L."/>
            <person name="Ma J."/>
        </authorList>
    </citation>
    <scope>NUCLEOTIDE SEQUENCE [LARGE SCALE GENOMIC DNA]</scope>
    <source>
        <strain evidence="2">CCUG 54527</strain>
    </source>
</reference>
<dbReference type="EMBL" id="JBHSRI010000025">
    <property type="protein sequence ID" value="MFC6040823.1"/>
    <property type="molecule type" value="Genomic_DNA"/>
</dbReference>
<name>A0ABW1LBI1_9BACL</name>
<proteinExistence type="predicted"/>
<dbReference type="RefSeq" id="WP_377735390.1">
    <property type="nucleotide sequence ID" value="NZ_JBHSRI010000025.1"/>
</dbReference>
<dbReference type="Pfam" id="PF11148">
    <property type="entry name" value="DUF2922"/>
    <property type="match status" value="1"/>
</dbReference>
<accession>A0ABW1LBI1</accession>
<sequence>MAKVLEMLFDTAEGKKYTISVDEPRADLTGAEVDSGMQALLASNAFFVDGANLVSAYQARVVERTVTEL</sequence>
<organism evidence="1 2">
    <name type="scientific">Paenisporosarcina macmurdoensis</name>
    <dbReference type="NCBI Taxonomy" id="212659"/>
    <lineage>
        <taxon>Bacteria</taxon>
        <taxon>Bacillati</taxon>
        <taxon>Bacillota</taxon>
        <taxon>Bacilli</taxon>
        <taxon>Bacillales</taxon>
        <taxon>Caryophanaceae</taxon>
        <taxon>Paenisporosarcina</taxon>
    </lineage>
</organism>
<keyword evidence="2" id="KW-1185">Reference proteome</keyword>
<dbReference type="InterPro" id="IPR021321">
    <property type="entry name" value="DUF2922"/>
</dbReference>
<evidence type="ECO:0000313" key="1">
    <source>
        <dbReference type="EMBL" id="MFC6040823.1"/>
    </source>
</evidence>
<comment type="caution">
    <text evidence="1">The sequence shown here is derived from an EMBL/GenBank/DDBJ whole genome shotgun (WGS) entry which is preliminary data.</text>
</comment>
<gene>
    <name evidence="1" type="ORF">ACFPYN_15460</name>
</gene>
<dbReference type="Proteomes" id="UP001596170">
    <property type="component" value="Unassembled WGS sequence"/>
</dbReference>
<evidence type="ECO:0000313" key="2">
    <source>
        <dbReference type="Proteomes" id="UP001596170"/>
    </source>
</evidence>